<sequence>MQKYEGYESLILQCETLLNQCEIDFVKKAKSLLKEQDFYADPDDFESAMSVAFRAIIGYGTSAKSVLDGLKTCLNKDEKLAKYILKNSILDFKKNFKEKEPRFENTLEAAIFRFNDNFGLDEDIVIEKAGQEEQIQTNTISFDGANTLVFGDIFWELKAAKESELWLLNLYKGVPIKNKAKITDIENEKLSLKTELIQLLAIKEEGSAFILKGENISSDIECRVLNFNFGAGMVMLEPFRRSTKTAALLRAHPRLQPSKLTPVSLLCDDKRIDAQLFDISRGGLGAICADGLRLQAGSKLKAIFNLEIAGALKQIDLNLELVIALNYQGTMRYCCKIADTTQPCMSDIFAYTDIRQKETLDELSKKAQDFL</sequence>
<comment type="caution">
    <text evidence="1">The sequence shown here is derived from an EMBL/GenBank/DDBJ whole genome shotgun (WGS) entry which is preliminary data.</text>
</comment>
<reference evidence="1 2" key="1">
    <citation type="submission" date="2023-06" db="EMBL/GenBank/DDBJ databases">
        <title>Campylobacter magnum sp. nov., isolated from cecal contents of domestic pigs (Sus scrofa domesticus).</title>
        <authorList>
            <person name="Papic B."/>
            <person name="Gruntar I."/>
        </authorList>
    </citation>
    <scope>NUCLEOTIDE SEQUENCE [LARGE SCALE GENOMIC DNA]</scope>
    <source>
        <strain evidence="2">34484-21</strain>
    </source>
</reference>
<proteinExistence type="predicted"/>
<keyword evidence="2" id="KW-1185">Reference proteome</keyword>
<dbReference type="Proteomes" id="UP001171111">
    <property type="component" value="Unassembled WGS sequence"/>
</dbReference>
<dbReference type="RefSeq" id="WP_302244647.1">
    <property type="nucleotide sequence ID" value="NZ_JAULJQ010000008.1"/>
</dbReference>
<accession>A0ABT8T816</accession>
<protein>
    <submittedName>
        <fullName evidence="1">PilZ domain-containing protein</fullName>
    </submittedName>
</protein>
<dbReference type="EMBL" id="JAULJQ010000008">
    <property type="protein sequence ID" value="MDO2409879.1"/>
    <property type="molecule type" value="Genomic_DNA"/>
</dbReference>
<gene>
    <name evidence="1" type="ORF">Q2362_07180</name>
</gene>
<name>A0ABT8T816_9BACT</name>
<evidence type="ECO:0000313" key="1">
    <source>
        <dbReference type="EMBL" id="MDO2409879.1"/>
    </source>
</evidence>
<organism evidence="1 2">
    <name type="scientific">Campylobacter magnus</name>
    <dbReference type="NCBI Taxonomy" id="3026462"/>
    <lineage>
        <taxon>Bacteria</taxon>
        <taxon>Pseudomonadati</taxon>
        <taxon>Campylobacterota</taxon>
        <taxon>Epsilonproteobacteria</taxon>
        <taxon>Campylobacterales</taxon>
        <taxon>Campylobacteraceae</taxon>
        <taxon>Campylobacter</taxon>
    </lineage>
</organism>
<evidence type="ECO:0000313" key="2">
    <source>
        <dbReference type="Proteomes" id="UP001171111"/>
    </source>
</evidence>